<gene>
    <name evidence="7" type="ORF">SAMN04488589_0273</name>
</gene>
<dbReference type="InterPro" id="IPR006116">
    <property type="entry name" value="NT_2-5OAS_ClassI-CCAase"/>
</dbReference>
<keyword evidence="3" id="KW-0547">Nucleotide-binding</keyword>
<reference evidence="7 8" key="1">
    <citation type="submission" date="2016-10" db="EMBL/GenBank/DDBJ databases">
        <authorList>
            <person name="Varghese N."/>
            <person name="Submissions S."/>
        </authorList>
    </citation>
    <scope>NUCLEOTIDE SEQUENCE [LARGE SCALE GENOMIC DNA]</scope>
    <source>
        <strain evidence="7 8">PL 12/M</strain>
    </source>
</reference>
<evidence type="ECO:0000313" key="8">
    <source>
        <dbReference type="Proteomes" id="UP000199259"/>
    </source>
</evidence>
<dbReference type="InterPro" id="IPR058909">
    <property type="entry name" value="CD_NTase_C"/>
</dbReference>
<dbReference type="Proteomes" id="UP000199259">
    <property type="component" value="Unassembled WGS sequence"/>
</dbReference>
<feature type="domain" description="cGAS/DncV-like nucleotidyltransferase C-terminal helical" evidence="6">
    <location>
        <begin position="178"/>
        <end position="290"/>
    </location>
</feature>
<dbReference type="SUPFAM" id="SSF81301">
    <property type="entry name" value="Nucleotidyltransferase"/>
    <property type="match status" value="1"/>
</dbReference>
<dbReference type="InterPro" id="IPR043519">
    <property type="entry name" value="NT_sf"/>
</dbReference>
<protein>
    <submittedName>
        <fullName evidence="7">Nucleotidyltransferase domain-containing protein</fullName>
    </submittedName>
</protein>
<dbReference type="AlphaFoldDB" id="A0A7Z7AVI9"/>
<evidence type="ECO:0000313" key="7">
    <source>
        <dbReference type="EMBL" id="SDF29996.1"/>
    </source>
</evidence>
<dbReference type="CDD" id="cd05400">
    <property type="entry name" value="NT_2-5OAS_ClassI-CCAase"/>
    <property type="match status" value="1"/>
</dbReference>
<accession>A0A7Z7AVI9</accession>
<dbReference type="RefSeq" id="WP_091708027.1">
    <property type="nucleotide sequence ID" value="NZ_FNCA01000001.1"/>
</dbReference>
<feature type="domain" description="Polymerase nucleotidyl transferase" evidence="5">
    <location>
        <begin position="39"/>
        <end position="82"/>
    </location>
</feature>
<organism evidence="7 8">
    <name type="scientific">Methanolobus vulcani</name>
    <dbReference type="NCBI Taxonomy" id="38026"/>
    <lineage>
        <taxon>Archaea</taxon>
        <taxon>Methanobacteriati</taxon>
        <taxon>Methanobacteriota</taxon>
        <taxon>Stenosarchaea group</taxon>
        <taxon>Methanomicrobia</taxon>
        <taxon>Methanosarcinales</taxon>
        <taxon>Methanosarcinaceae</taxon>
        <taxon>Methanolobus</taxon>
    </lineage>
</organism>
<dbReference type="Pfam" id="PF26305">
    <property type="entry name" value="CD_NTase_C"/>
    <property type="match status" value="1"/>
</dbReference>
<keyword evidence="1 7" id="KW-0808">Transferase</keyword>
<evidence type="ECO:0000256" key="3">
    <source>
        <dbReference type="ARBA" id="ARBA00022741"/>
    </source>
</evidence>
<dbReference type="Pfam" id="PF01909">
    <property type="entry name" value="NTP_transf_2"/>
    <property type="match status" value="1"/>
</dbReference>
<comment type="caution">
    <text evidence="7">The sequence shown here is derived from an EMBL/GenBank/DDBJ whole genome shotgun (WGS) entry which is preliminary data.</text>
</comment>
<keyword evidence="4" id="KW-0051">Antiviral defense</keyword>
<keyword evidence="8" id="KW-1185">Reference proteome</keyword>
<dbReference type="GO" id="GO:0016779">
    <property type="term" value="F:nucleotidyltransferase activity"/>
    <property type="evidence" value="ECO:0007669"/>
    <property type="project" value="InterPro"/>
</dbReference>
<evidence type="ECO:0000256" key="2">
    <source>
        <dbReference type="ARBA" id="ARBA00022695"/>
    </source>
</evidence>
<proteinExistence type="predicted"/>
<evidence type="ECO:0000259" key="5">
    <source>
        <dbReference type="Pfam" id="PF01909"/>
    </source>
</evidence>
<sequence>MTIPENQLDIWANPGSQAKYKDAHESIRKAIAAYSWPSGKPNYEIYLQGSYKNSTTTRSNSDVDVVIQLNSTFREDLSKLSQPEKDAYNKDHSNATYLWDNFRSDIFSALNNKNGFTVNQGNKCIKVKTPYLDADVVVCMQYRLYEKYSNSVHEKYIEGMTFKSNEGWVVNYPKQHDKNGTLKSNNTNGNYYSAIRIFKNIKSKLIDNNLIGKSEAPSYFIECLLYNIPNSKFESCYGNTVYNVLSYLNQSDISNFKCQNGVTDLFGDSSDQWSTGKAQKFINSAIKFWNDWK</sequence>
<keyword evidence="2" id="KW-0548">Nucleotidyltransferase</keyword>
<dbReference type="OrthoDB" id="201221at2157"/>
<dbReference type="InterPro" id="IPR002934">
    <property type="entry name" value="Polymerase_NTP_transf_dom"/>
</dbReference>
<evidence type="ECO:0000256" key="1">
    <source>
        <dbReference type="ARBA" id="ARBA00022679"/>
    </source>
</evidence>
<name>A0A7Z7AVI9_9EURY</name>
<dbReference type="EMBL" id="FNCA01000001">
    <property type="protein sequence ID" value="SDF29996.1"/>
    <property type="molecule type" value="Genomic_DNA"/>
</dbReference>
<dbReference type="Gene3D" id="3.30.460.10">
    <property type="entry name" value="Beta Polymerase, domain 2"/>
    <property type="match status" value="1"/>
</dbReference>
<evidence type="ECO:0000259" key="6">
    <source>
        <dbReference type="Pfam" id="PF26305"/>
    </source>
</evidence>
<evidence type="ECO:0000256" key="4">
    <source>
        <dbReference type="ARBA" id="ARBA00023118"/>
    </source>
</evidence>